<keyword evidence="8" id="KW-1185">Reference proteome</keyword>
<dbReference type="PANTHER" id="PTHR31232">
    <property type="match status" value="1"/>
</dbReference>
<evidence type="ECO:0000256" key="1">
    <source>
        <dbReference type="ARBA" id="ARBA00004613"/>
    </source>
</evidence>
<dbReference type="GO" id="GO:0005576">
    <property type="term" value="C:extracellular region"/>
    <property type="evidence" value="ECO:0007669"/>
    <property type="project" value="UniProtKB-SubCell"/>
</dbReference>
<dbReference type="EMBL" id="CAMGYJ010000008">
    <property type="protein sequence ID" value="CAI0458680.1"/>
    <property type="molecule type" value="Genomic_DNA"/>
</dbReference>
<dbReference type="InterPro" id="IPR010264">
    <property type="entry name" value="Self-incomp_S1"/>
</dbReference>
<dbReference type="PANTHER" id="PTHR31232:SF156">
    <property type="entry name" value="PLANT SELF-INCOMPATIBILITY PROTEIN S1 FAMILY-RELATED"/>
    <property type="match status" value="1"/>
</dbReference>
<evidence type="ECO:0000256" key="2">
    <source>
        <dbReference type="ARBA" id="ARBA00005581"/>
    </source>
</evidence>
<dbReference type="Proteomes" id="UP001154282">
    <property type="component" value="Unassembled WGS sequence"/>
</dbReference>
<evidence type="ECO:0000256" key="4">
    <source>
        <dbReference type="ARBA" id="ARBA00022525"/>
    </source>
</evidence>
<reference evidence="7" key="1">
    <citation type="submission" date="2022-08" db="EMBL/GenBank/DDBJ databases">
        <authorList>
            <person name="Gutierrez-Valencia J."/>
        </authorList>
    </citation>
    <scope>NUCLEOTIDE SEQUENCE</scope>
</reference>
<gene>
    <name evidence="7" type="ORF">LITE_LOCUS33651</name>
</gene>
<comment type="subcellular location">
    <subcellularLocation>
        <location evidence="1 6">Secreted</location>
    </subcellularLocation>
</comment>
<organism evidence="7 8">
    <name type="scientific">Linum tenue</name>
    <dbReference type="NCBI Taxonomy" id="586396"/>
    <lineage>
        <taxon>Eukaryota</taxon>
        <taxon>Viridiplantae</taxon>
        <taxon>Streptophyta</taxon>
        <taxon>Embryophyta</taxon>
        <taxon>Tracheophyta</taxon>
        <taxon>Spermatophyta</taxon>
        <taxon>Magnoliopsida</taxon>
        <taxon>eudicotyledons</taxon>
        <taxon>Gunneridae</taxon>
        <taxon>Pentapetalae</taxon>
        <taxon>rosids</taxon>
        <taxon>fabids</taxon>
        <taxon>Malpighiales</taxon>
        <taxon>Linaceae</taxon>
        <taxon>Linum</taxon>
    </lineage>
</organism>
<protein>
    <recommendedName>
        <fullName evidence="6">S-protein homolog</fullName>
    </recommendedName>
</protein>
<evidence type="ECO:0000256" key="3">
    <source>
        <dbReference type="ARBA" id="ARBA00022471"/>
    </source>
</evidence>
<keyword evidence="4 6" id="KW-0964">Secreted</keyword>
<dbReference type="Pfam" id="PF05938">
    <property type="entry name" value="Self-incomp_S1"/>
    <property type="match status" value="1"/>
</dbReference>
<keyword evidence="5 6" id="KW-0732">Signal</keyword>
<feature type="chain" id="PRO_5043086066" description="S-protein homolog" evidence="6">
    <location>
        <begin position="19"/>
        <end position="148"/>
    </location>
</feature>
<keyword evidence="3 6" id="KW-0713">Self-incompatibility</keyword>
<proteinExistence type="inferred from homology"/>
<accession>A0AAV0NJ64</accession>
<evidence type="ECO:0000256" key="5">
    <source>
        <dbReference type="ARBA" id="ARBA00022729"/>
    </source>
</evidence>
<evidence type="ECO:0000256" key="6">
    <source>
        <dbReference type="RuleBase" id="RU367044"/>
    </source>
</evidence>
<feature type="signal peptide" evidence="6">
    <location>
        <begin position="1"/>
        <end position="18"/>
    </location>
</feature>
<comment type="caution">
    <text evidence="7">The sequence shown here is derived from an EMBL/GenBank/DDBJ whole genome shotgun (WGS) entry which is preliminary data.</text>
</comment>
<dbReference type="AlphaFoldDB" id="A0AAV0NJ64"/>
<evidence type="ECO:0000313" key="8">
    <source>
        <dbReference type="Proteomes" id="UP001154282"/>
    </source>
</evidence>
<sequence length="148" mass="16715">MATAAVVIFLALVAGSTAAQTPSAIWPYHYVDVVNELGGGKVLLVHCKSRDDDLGPHNITVGSQYEFRFKLNVLIPTLFTCYAAPDGSQHVDYTAFKEDEAEYRESSGHHTFWIAKDDGIYLRRKGQEQDERYFAWQSGQNPKPNFHY</sequence>
<dbReference type="GO" id="GO:0060320">
    <property type="term" value="P:rejection of self pollen"/>
    <property type="evidence" value="ECO:0007669"/>
    <property type="project" value="UniProtKB-KW"/>
</dbReference>
<name>A0AAV0NJ64_9ROSI</name>
<evidence type="ECO:0000313" key="7">
    <source>
        <dbReference type="EMBL" id="CAI0458680.1"/>
    </source>
</evidence>
<comment type="similarity">
    <text evidence="2 6">Belongs to the plant self-incompatibility (S1) protein family.</text>
</comment>